<dbReference type="Pfam" id="PF00657">
    <property type="entry name" value="Lipase_GDSL"/>
    <property type="match status" value="1"/>
</dbReference>
<dbReference type="Gene3D" id="3.40.50.1110">
    <property type="entry name" value="SGNH hydrolase"/>
    <property type="match status" value="1"/>
</dbReference>
<evidence type="ECO:0000313" key="2">
    <source>
        <dbReference type="Proteomes" id="UP000780801"/>
    </source>
</evidence>
<protein>
    <submittedName>
        <fullName evidence="1">Uncharacterized protein</fullName>
    </submittedName>
</protein>
<sequence length="236" mass="26041">MTSVSGAVVQSLLSQVGKLKWQFSFAGPYHRYKKEWKIATVFIGANNLCAACGSGEDIPPTADPKTYGSLLKQALRDLKAAAGPTFVNLVGIFDVSLVYDLSRGYPYCEFLFDKNPIPICGCATGDEKDRKRVGDLAKEYNRVMRRVAYEINEENKDDGTFGVSFQPGLTSFKESSAPFGQGYMSGLDCFHPNKCANQIMAIALWNNMFASGLKKKSPKKPEDVKIFCPGPEDYLK</sequence>
<keyword evidence="2" id="KW-1185">Reference proteome</keyword>
<dbReference type="GO" id="GO:0004620">
    <property type="term" value="F:phospholipase activity"/>
    <property type="evidence" value="ECO:0007669"/>
    <property type="project" value="InterPro"/>
</dbReference>
<dbReference type="PANTHER" id="PTHR21325:SF31">
    <property type="entry name" value="GH22081P-RELATED"/>
    <property type="match status" value="1"/>
</dbReference>
<accession>A0A9P6G477</accession>
<dbReference type="AlphaFoldDB" id="A0A9P6G477"/>
<dbReference type="InterPro" id="IPR036514">
    <property type="entry name" value="SGNH_hydro_sf"/>
</dbReference>
<dbReference type="InterPro" id="IPR038885">
    <property type="entry name" value="PLB1"/>
</dbReference>
<gene>
    <name evidence="1" type="ORF">BGW38_010595</name>
</gene>
<proteinExistence type="predicted"/>
<comment type="caution">
    <text evidence="1">The sequence shown here is derived from an EMBL/GenBank/DDBJ whole genome shotgun (WGS) entry which is preliminary data.</text>
</comment>
<dbReference type="Proteomes" id="UP000780801">
    <property type="component" value="Unassembled WGS sequence"/>
</dbReference>
<dbReference type="EMBL" id="JAABOA010000088">
    <property type="protein sequence ID" value="KAF9585996.1"/>
    <property type="molecule type" value="Genomic_DNA"/>
</dbReference>
<name>A0A9P6G477_9FUNG</name>
<dbReference type="GO" id="GO:0006644">
    <property type="term" value="P:phospholipid metabolic process"/>
    <property type="evidence" value="ECO:0007669"/>
    <property type="project" value="TreeGrafter"/>
</dbReference>
<evidence type="ECO:0000313" key="1">
    <source>
        <dbReference type="EMBL" id="KAF9585996.1"/>
    </source>
</evidence>
<dbReference type="InterPro" id="IPR001087">
    <property type="entry name" value="GDSL"/>
</dbReference>
<reference evidence="1" key="1">
    <citation type="journal article" date="2020" name="Fungal Divers.">
        <title>Resolving the Mortierellaceae phylogeny through synthesis of multi-gene phylogenetics and phylogenomics.</title>
        <authorList>
            <person name="Vandepol N."/>
            <person name="Liber J."/>
            <person name="Desiro A."/>
            <person name="Na H."/>
            <person name="Kennedy M."/>
            <person name="Barry K."/>
            <person name="Grigoriev I.V."/>
            <person name="Miller A.N."/>
            <person name="O'Donnell K."/>
            <person name="Stajich J.E."/>
            <person name="Bonito G."/>
        </authorList>
    </citation>
    <scope>NUCLEOTIDE SEQUENCE</scope>
    <source>
        <strain evidence="1">KOD1015</strain>
    </source>
</reference>
<organism evidence="1 2">
    <name type="scientific">Lunasporangiospora selenospora</name>
    <dbReference type="NCBI Taxonomy" id="979761"/>
    <lineage>
        <taxon>Eukaryota</taxon>
        <taxon>Fungi</taxon>
        <taxon>Fungi incertae sedis</taxon>
        <taxon>Mucoromycota</taxon>
        <taxon>Mortierellomycotina</taxon>
        <taxon>Mortierellomycetes</taxon>
        <taxon>Mortierellales</taxon>
        <taxon>Mortierellaceae</taxon>
        <taxon>Lunasporangiospora</taxon>
    </lineage>
</organism>
<dbReference type="PANTHER" id="PTHR21325">
    <property type="entry name" value="PHOSPHOLIPASE B, PLB1"/>
    <property type="match status" value="1"/>
</dbReference>
<dbReference type="SUPFAM" id="SSF52266">
    <property type="entry name" value="SGNH hydrolase"/>
    <property type="match status" value="1"/>
</dbReference>
<dbReference type="OrthoDB" id="10265800at2759"/>